<comment type="subcellular location">
    <subcellularLocation>
        <location evidence="1">Cell membrane</location>
        <topology evidence="1">Single-pass membrane protein</topology>
    </subcellularLocation>
</comment>
<keyword evidence="4 9" id="KW-0812">Transmembrane</keyword>
<dbReference type="Proteomes" id="UP000290759">
    <property type="component" value="Unassembled WGS sequence"/>
</dbReference>
<evidence type="ECO:0000256" key="2">
    <source>
        <dbReference type="ARBA" id="ARBA00008914"/>
    </source>
</evidence>
<evidence type="ECO:0000259" key="10">
    <source>
        <dbReference type="PROSITE" id="PS51123"/>
    </source>
</evidence>
<dbReference type="PROSITE" id="PS51123">
    <property type="entry name" value="OMPA_2"/>
    <property type="match status" value="1"/>
</dbReference>
<dbReference type="InterPro" id="IPR025713">
    <property type="entry name" value="MotB-like_N_dom"/>
</dbReference>
<evidence type="ECO:0000313" key="12">
    <source>
        <dbReference type="Proteomes" id="UP000290759"/>
    </source>
</evidence>
<keyword evidence="11" id="KW-0969">Cilium</keyword>
<feature type="compositionally biased region" description="Basic and acidic residues" evidence="8">
    <location>
        <begin position="82"/>
        <end position="119"/>
    </location>
</feature>
<sequence>MSDESHPHEIIIIKRHGGGHDDGHHGGAWKIAYADFVTAMMAFFLVMWLLSANEKTKAAIVKYFNPIQLVDSTPQPPGLGDQTEKVQDPKKSTKPAPEKEAKPPSEKEAKPAAEKESAKEGAAPAKPSDEKPAKDEAKKEEAKKEEAKKEEAKKDDVALFKDPYAVLSEIGAKDSKPSQTGVAAPNDGAKGGAGTAAPSEGRGGDAYRDPFDPQAMHPVGAVDGAADSGRTDPGASSAVPTAAPMPSPATVDAAGMPLPASPNAKAAELKSRIDALMKSVAASSAGPEPKVEVKQTAEGVLIGLTDDARFSMFSSASAEPSPRTVTLMEKIGRLLKAQKGRIVLRGYTDSRKYRSGSYDNWRLSSARADVAHYMLVRGGVDDARFERIEGYADRQPRNAREPDAPENRRIEILLREAP</sequence>
<comment type="caution">
    <text evidence="11">The sequence shown here is derived from an EMBL/GenBank/DDBJ whole genome shotgun (WGS) entry which is preliminary data.</text>
</comment>
<dbReference type="CDD" id="cd07185">
    <property type="entry name" value="OmpA_C-like"/>
    <property type="match status" value="1"/>
</dbReference>
<keyword evidence="3" id="KW-1003">Cell membrane</keyword>
<dbReference type="RefSeq" id="WP_129228337.1">
    <property type="nucleotide sequence ID" value="NZ_QYBB01000024.1"/>
</dbReference>
<dbReference type="AlphaFoldDB" id="A0A4Q2U672"/>
<keyword evidence="6 7" id="KW-0472">Membrane</keyword>
<gene>
    <name evidence="11" type="ORF">D3273_18290</name>
</gene>
<keyword evidence="12" id="KW-1185">Reference proteome</keyword>
<reference evidence="11 12" key="2">
    <citation type="submission" date="2019-02" db="EMBL/GenBank/DDBJ databases">
        <title>'Lichenibacterium ramalinii' gen. nov. sp. nov., 'Lichenibacterium minor' gen. nov. sp. nov.</title>
        <authorList>
            <person name="Pankratov T."/>
        </authorList>
    </citation>
    <scope>NUCLEOTIDE SEQUENCE [LARGE SCALE GENOMIC DNA]</scope>
    <source>
        <strain evidence="11 12">RmlP026</strain>
    </source>
</reference>
<dbReference type="GO" id="GO:0005886">
    <property type="term" value="C:plasma membrane"/>
    <property type="evidence" value="ECO:0007669"/>
    <property type="project" value="UniProtKB-SubCell"/>
</dbReference>
<feature type="domain" description="OmpA-like" evidence="10">
    <location>
        <begin position="300"/>
        <end position="418"/>
    </location>
</feature>
<evidence type="ECO:0000313" key="11">
    <source>
        <dbReference type="EMBL" id="RYC30487.1"/>
    </source>
</evidence>
<dbReference type="SUPFAM" id="SSF103088">
    <property type="entry name" value="OmpA-like"/>
    <property type="match status" value="1"/>
</dbReference>
<reference evidence="11 12" key="1">
    <citation type="submission" date="2018-12" db="EMBL/GenBank/DDBJ databases">
        <authorList>
            <person name="Grouzdev D.S."/>
            <person name="Krutkina M.S."/>
        </authorList>
    </citation>
    <scope>NUCLEOTIDE SEQUENCE [LARGE SCALE GENOMIC DNA]</scope>
    <source>
        <strain evidence="11 12">RmlP026</strain>
    </source>
</reference>
<dbReference type="EMBL" id="QYBB01000024">
    <property type="protein sequence ID" value="RYC30487.1"/>
    <property type="molecule type" value="Genomic_DNA"/>
</dbReference>
<feature type="transmembrane region" description="Helical" evidence="9">
    <location>
        <begin position="31"/>
        <end position="50"/>
    </location>
</feature>
<organism evidence="11 12">
    <name type="scientific">Lichenibacterium minor</name>
    <dbReference type="NCBI Taxonomy" id="2316528"/>
    <lineage>
        <taxon>Bacteria</taxon>
        <taxon>Pseudomonadati</taxon>
        <taxon>Pseudomonadota</taxon>
        <taxon>Alphaproteobacteria</taxon>
        <taxon>Hyphomicrobiales</taxon>
        <taxon>Lichenihabitantaceae</taxon>
        <taxon>Lichenibacterium</taxon>
    </lineage>
</organism>
<evidence type="ECO:0000256" key="7">
    <source>
        <dbReference type="PROSITE-ProRule" id="PRU00473"/>
    </source>
</evidence>
<dbReference type="Pfam" id="PF00691">
    <property type="entry name" value="OmpA"/>
    <property type="match status" value="1"/>
</dbReference>
<protein>
    <submittedName>
        <fullName evidence="11">Flagellar motor protein MotB</fullName>
    </submittedName>
</protein>
<keyword evidence="11" id="KW-0966">Cell projection</keyword>
<evidence type="ECO:0000256" key="1">
    <source>
        <dbReference type="ARBA" id="ARBA00004162"/>
    </source>
</evidence>
<evidence type="ECO:0000256" key="5">
    <source>
        <dbReference type="ARBA" id="ARBA00022989"/>
    </source>
</evidence>
<feature type="region of interest" description="Disordered" evidence="8">
    <location>
        <begin position="70"/>
        <end position="250"/>
    </location>
</feature>
<proteinExistence type="inferred from homology"/>
<comment type="similarity">
    <text evidence="2">Belongs to the MotB family.</text>
</comment>
<evidence type="ECO:0000256" key="3">
    <source>
        <dbReference type="ARBA" id="ARBA00022475"/>
    </source>
</evidence>
<dbReference type="OrthoDB" id="7170686at2"/>
<evidence type="ECO:0000256" key="6">
    <source>
        <dbReference type="ARBA" id="ARBA00023136"/>
    </source>
</evidence>
<dbReference type="Pfam" id="PF13677">
    <property type="entry name" value="MotB_plug"/>
    <property type="match status" value="1"/>
</dbReference>
<evidence type="ECO:0000256" key="8">
    <source>
        <dbReference type="SAM" id="MobiDB-lite"/>
    </source>
</evidence>
<evidence type="ECO:0000256" key="4">
    <source>
        <dbReference type="ARBA" id="ARBA00022692"/>
    </source>
</evidence>
<dbReference type="PANTHER" id="PTHR30329">
    <property type="entry name" value="STATOR ELEMENT OF FLAGELLAR MOTOR COMPLEX"/>
    <property type="match status" value="1"/>
</dbReference>
<dbReference type="InterPro" id="IPR006665">
    <property type="entry name" value="OmpA-like"/>
</dbReference>
<evidence type="ECO:0000256" key="9">
    <source>
        <dbReference type="SAM" id="Phobius"/>
    </source>
</evidence>
<dbReference type="InterPro" id="IPR036737">
    <property type="entry name" value="OmpA-like_sf"/>
</dbReference>
<keyword evidence="5 9" id="KW-1133">Transmembrane helix</keyword>
<feature type="compositionally biased region" description="Basic and acidic residues" evidence="8">
    <location>
        <begin position="202"/>
        <end position="211"/>
    </location>
</feature>
<name>A0A4Q2U672_9HYPH</name>
<feature type="compositionally biased region" description="Basic and acidic residues" evidence="8">
    <location>
        <begin position="127"/>
        <end position="159"/>
    </location>
</feature>
<accession>A0A4Q2U672</accession>
<dbReference type="PANTHER" id="PTHR30329:SF21">
    <property type="entry name" value="LIPOPROTEIN YIAD-RELATED"/>
    <property type="match status" value="1"/>
</dbReference>
<dbReference type="Gene3D" id="3.30.1330.60">
    <property type="entry name" value="OmpA-like domain"/>
    <property type="match status" value="1"/>
</dbReference>
<dbReference type="InterPro" id="IPR050330">
    <property type="entry name" value="Bact_OuterMem_StrucFunc"/>
</dbReference>
<keyword evidence="11" id="KW-0282">Flagellum</keyword>